<proteinExistence type="predicted"/>
<name>A0A6J6TC26_9ZZZZ</name>
<sequence length="377" mass="40253">MQASVEFVTQLERCAPFRKGFSADPIGSAGNYDAFLCIEVPLPWEQDISLHEPFASLASQRSAKSAAVQPLPERKPFASLTAPDGRIWRPQGLVPTAVPNAAVPNAAVPNAVRVIAFEKQKATDAAGGLHAGRRVELAAPFDRREWLVATRDLVPLAQALLNADDTALAEYEQHLVVDTADVIDLLICTHGKRDVCCGQAGMALYSEISASLAHAENPPTQGVRVWRASHTGGHRFAPTALSFPDGYAWAYVDATVTDQILGRSGPAAATDLAVALEHCRGASSLTAGPAQVADRAACAEVGWAWASSHRTVEVVEFDRHSLATSLIVAGTPADGRTRSFRVEVQVQRYIPQITCGAIDSPEYAVETVWSLASVTEV</sequence>
<organism evidence="1">
    <name type="scientific">freshwater metagenome</name>
    <dbReference type="NCBI Taxonomy" id="449393"/>
    <lineage>
        <taxon>unclassified sequences</taxon>
        <taxon>metagenomes</taxon>
        <taxon>ecological metagenomes</taxon>
    </lineage>
</organism>
<gene>
    <name evidence="1" type="ORF">UFOPK2766_01308</name>
</gene>
<dbReference type="PANTHER" id="PTHR31902">
    <property type="entry name" value="ACTIN PATCHES DISTAL PROTEIN 1"/>
    <property type="match status" value="1"/>
</dbReference>
<dbReference type="CDD" id="cd03062">
    <property type="entry name" value="TRX_Fd_Sucrase"/>
    <property type="match status" value="1"/>
</dbReference>
<accession>A0A6J6TC26</accession>
<evidence type="ECO:0000313" key="1">
    <source>
        <dbReference type="EMBL" id="CAB4744981.1"/>
    </source>
</evidence>
<dbReference type="PIRSF" id="PIRSF035042">
    <property type="entry name" value="UCP035042_thirdx"/>
    <property type="match status" value="1"/>
</dbReference>
<dbReference type="InterPro" id="IPR036249">
    <property type="entry name" value="Thioredoxin-like_sf"/>
</dbReference>
<dbReference type="Gene3D" id="3.40.30.10">
    <property type="entry name" value="Glutaredoxin"/>
    <property type="match status" value="1"/>
</dbReference>
<protein>
    <submittedName>
        <fullName evidence="1">Unannotated protein</fullName>
    </submittedName>
</protein>
<dbReference type="SUPFAM" id="SSF52833">
    <property type="entry name" value="Thioredoxin-like"/>
    <property type="match status" value="1"/>
</dbReference>
<dbReference type="Pfam" id="PF06999">
    <property type="entry name" value="Suc_Fer-like"/>
    <property type="match status" value="1"/>
</dbReference>
<dbReference type="AlphaFoldDB" id="A0A6J6TC26"/>
<dbReference type="InterPro" id="IPR009737">
    <property type="entry name" value="Aim32/Apd1-like"/>
</dbReference>
<dbReference type="PANTHER" id="PTHR31902:SF22">
    <property type="entry name" value="SLL1203 PROTEIN"/>
    <property type="match status" value="1"/>
</dbReference>
<dbReference type="EMBL" id="CAEZYU010000057">
    <property type="protein sequence ID" value="CAB4744981.1"/>
    <property type="molecule type" value="Genomic_DNA"/>
</dbReference>
<reference evidence="1" key="1">
    <citation type="submission" date="2020-05" db="EMBL/GenBank/DDBJ databases">
        <authorList>
            <person name="Chiriac C."/>
            <person name="Salcher M."/>
            <person name="Ghai R."/>
            <person name="Kavagutti S V."/>
        </authorList>
    </citation>
    <scope>NUCLEOTIDE SEQUENCE</scope>
</reference>
<dbReference type="InterPro" id="IPR010350">
    <property type="entry name" value="Aim32/Apd1-like_bac"/>
</dbReference>